<accession>A0A514U2L2</accession>
<dbReference type="Pfam" id="PF17388">
    <property type="entry name" value="GP24_25"/>
    <property type="match status" value="1"/>
</dbReference>
<reference evidence="2 3" key="1">
    <citation type="submission" date="2019-06" db="EMBL/GenBank/DDBJ databases">
        <authorList>
            <person name="Agostino C.J."/>
            <person name="Dionne E.N."/>
            <person name="Schmitt O.J."/>
            <person name="Otalvaro S."/>
            <person name="Cornely K."/>
            <person name="Butela K.A."/>
            <person name="Garlena R.A."/>
            <person name="Russell D.A."/>
            <person name="Pope W.H."/>
            <person name="Jacobs-Sera D."/>
            <person name="Hatfull G.F."/>
        </authorList>
    </citation>
    <scope>NUCLEOTIDE SEQUENCE [LARGE SCALE GENOMIC DNA]</scope>
</reference>
<feature type="region of interest" description="Disordered" evidence="1">
    <location>
        <begin position="216"/>
        <end position="246"/>
    </location>
</feature>
<gene>
    <name evidence="2" type="primary">20</name>
    <name evidence="2" type="ORF">SEA_ZOLITA_20</name>
</gene>
<sequence length="264" mass="29360">MSNFTLDNFRTSAKRKYAPVTIGLEDGSEVELRGYIRLNEKDREKLLDNLNIMGEIETGDGIDDMPDADKELLVEAMHEILLVLAPGVPGRRLISEIGGDPVVLTEVIGTWMTESRLGGSRVLAELLDKYGEALVADFIREYHVDLRDLFDDENPLDPQWILWLILGLSVDSAYSAERRGGPQFRGWTPSTYAQVATANGIRGLQYSYILTHIDKKAKRPNPPEPYPIPTRETDKSKPVTPRPGSFAGMAASMMAAARRQKAGM</sequence>
<keyword evidence="3" id="KW-1185">Reference proteome</keyword>
<evidence type="ECO:0000313" key="3">
    <source>
        <dbReference type="Proteomes" id="UP000317635"/>
    </source>
</evidence>
<dbReference type="EMBL" id="MN096372">
    <property type="protein sequence ID" value="QDK03105.1"/>
    <property type="molecule type" value="Genomic_DNA"/>
</dbReference>
<dbReference type="Proteomes" id="UP000317635">
    <property type="component" value="Segment"/>
</dbReference>
<organism evidence="2 3">
    <name type="scientific">Mycobacterium phage Zolita</name>
    <dbReference type="NCBI Taxonomy" id="2593355"/>
    <lineage>
        <taxon>Viruses</taxon>
        <taxon>Duplodnaviria</taxon>
        <taxon>Heunggongvirae</taxon>
        <taxon>Uroviricota</taxon>
        <taxon>Caudoviricetes</taxon>
        <taxon>Benedictvirus</taxon>
        <taxon>Benedictvirus zolita</taxon>
    </lineage>
</organism>
<evidence type="ECO:0000256" key="1">
    <source>
        <dbReference type="SAM" id="MobiDB-lite"/>
    </source>
</evidence>
<evidence type="ECO:0000313" key="2">
    <source>
        <dbReference type="EMBL" id="QDK03105.1"/>
    </source>
</evidence>
<dbReference type="InterPro" id="IPR020132">
    <property type="entry name" value="Gp24/Gp25"/>
</dbReference>
<protein>
    <submittedName>
        <fullName evidence="2">Tail assembly chaperone</fullName>
    </submittedName>
</protein>
<dbReference type="GeneID" id="64868684"/>
<dbReference type="RefSeq" id="YP_010060815.1">
    <property type="nucleotide sequence ID" value="NC_054776.1"/>
</dbReference>
<proteinExistence type="predicted"/>
<name>A0A514U2L2_9CAUD</name>
<dbReference type="KEGG" id="vg:64868684"/>